<evidence type="ECO:0000313" key="3">
    <source>
        <dbReference type="EMBL" id="MFI6496592.1"/>
    </source>
</evidence>
<reference evidence="3 4" key="1">
    <citation type="submission" date="2024-10" db="EMBL/GenBank/DDBJ databases">
        <title>The Natural Products Discovery Center: Release of the First 8490 Sequenced Strains for Exploring Actinobacteria Biosynthetic Diversity.</title>
        <authorList>
            <person name="Kalkreuter E."/>
            <person name="Kautsar S.A."/>
            <person name="Yang D."/>
            <person name="Bader C.D."/>
            <person name="Teijaro C.N."/>
            <person name="Fluegel L."/>
            <person name="Davis C.M."/>
            <person name="Simpson J.R."/>
            <person name="Lauterbach L."/>
            <person name="Steele A.D."/>
            <person name="Gui C."/>
            <person name="Meng S."/>
            <person name="Li G."/>
            <person name="Viehrig K."/>
            <person name="Ye F."/>
            <person name="Su P."/>
            <person name="Kiefer A.F."/>
            <person name="Nichols A."/>
            <person name="Cepeda A.J."/>
            <person name="Yan W."/>
            <person name="Fan B."/>
            <person name="Jiang Y."/>
            <person name="Adhikari A."/>
            <person name="Zheng C.-J."/>
            <person name="Schuster L."/>
            <person name="Cowan T.M."/>
            <person name="Smanski M.J."/>
            <person name="Chevrette M.G."/>
            <person name="De Carvalho L.P.S."/>
            <person name="Shen B."/>
        </authorList>
    </citation>
    <scope>NUCLEOTIDE SEQUENCE [LARGE SCALE GENOMIC DNA]</scope>
    <source>
        <strain evidence="3 4">NPDC050545</strain>
    </source>
</reference>
<dbReference type="Proteomes" id="UP001612741">
    <property type="component" value="Unassembled WGS sequence"/>
</dbReference>
<evidence type="ECO:0000259" key="2">
    <source>
        <dbReference type="PROSITE" id="PS50937"/>
    </source>
</evidence>
<dbReference type="PRINTS" id="PR00040">
    <property type="entry name" value="HTHMERR"/>
</dbReference>
<dbReference type="Gene3D" id="1.10.1660.10">
    <property type="match status" value="1"/>
</dbReference>
<organism evidence="3 4">
    <name type="scientific">Nonomuraea typhae</name>
    <dbReference type="NCBI Taxonomy" id="2603600"/>
    <lineage>
        <taxon>Bacteria</taxon>
        <taxon>Bacillati</taxon>
        <taxon>Actinomycetota</taxon>
        <taxon>Actinomycetes</taxon>
        <taxon>Streptosporangiales</taxon>
        <taxon>Streptosporangiaceae</taxon>
        <taxon>Nonomuraea</taxon>
    </lineage>
</organism>
<dbReference type="PANTHER" id="PTHR30204:SF98">
    <property type="entry name" value="HTH-TYPE TRANSCRIPTIONAL REGULATOR ADHR"/>
    <property type="match status" value="1"/>
</dbReference>
<keyword evidence="4" id="KW-1185">Reference proteome</keyword>
<dbReference type="PROSITE" id="PS50937">
    <property type="entry name" value="HTH_MERR_2"/>
    <property type="match status" value="1"/>
</dbReference>
<dbReference type="InterPro" id="IPR000551">
    <property type="entry name" value="MerR-type_HTH_dom"/>
</dbReference>
<feature type="domain" description="HTH merR-type" evidence="2">
    <location>
        <begin position="1"/>
        <end position="70"/>
    </location>
</feature>
<dbReference type="RefSeq" id="WP_397078810.1">
    <property type="nucleotide sequence ID" value="NZ_JBITGY010000001.1"/>
</dbReference>
<keyword evidence="1" id="KW-0238">DNA-binding</keyword>
<dbReference type="InterPro" id="IPR009061">
    <property type="entry name" value="DNA-bd_dom_put_sf"/>
</dbReference>
<dbReference type="SMART" id="SM00422">
    <property type="entry name" value="HTH_MERR"/>
    <property type="match status" value="1"/>
</dbReference>
<comment type="caution">
    <text evidence="3">The sequence shown here is derived from an EMBL/GenBank/DDBJ whole genome shotgun (WGS) entry which is preliminary data.</text>
</comment>
<dbReference type="EMBL" id="JBITGY010000001">
    <property type="protein sequence ID" value="MFI6496592.1"/>
    <property type="molecule type" value="Genomic_DNA"/>
</dbReference>
<name>A0ABW7YLJ2_9ACTN</name>
<dbReference type="Pfam" id="PF13411">
    <property type="entry name" value="MerR_1"/>
    <property type="match status" value="1"/>
</dbReference>
<sequence length="214" mass="23637">MRMGELSRLSGVPIPTIKYYVREGLLRAGERTNYNQAHYDDLHLRRLRLVRALLEVGGLSIAAAREVLALIDAQSDDFHRLGKAHYALTPRKEPGAGEEWEQAAGEVKDLLARKGWEVSPRNPALNHLIEALATLRRLGQDDRSGLLDAYADAAQTLAGADLDMLQGRTGLESMAEATVVWTAIGETVLTSLRKLAHEAEGARRFGRAVFTDER</sequence>
<protein>
    <submittedName>
        <fullName evidence="3">MerR family transcriptional regulator</fullName>
    </submittedName>
</protein>
<dbReference type="InterPro" id="IPR047057">
    <property type="entry name" value="MerR_fam"/>
</dbReference>
<accession>A0ABW7YLJ2</accession>
<gene>
    <name evidence="3" type="ORF">ACIBG2_04355</name>
</gene>
<evidence type="ECO:0000256" key="1">
    <source>
        <dbReference type="ARBA" id="ARBA00023125"/>
    </source>
</evidence>
<dbReference type="PANTHER" id="PTHR30204">
    <property type="entry name" value="REDOX-CYCLING DRUG-SENSING TRANSCRIPTIONAL ACTIVATOR SOXR"/>
    <property type="match status" value="1"/>
</dbReference>
<evidence type="ECO:0000313" key="4">
    <source>
        <dbReference type="Proteomes" id="UP001612741"/>
    </source>
</evidence>
<dbReference type="SUPFAM" id="SSF46955">
    <property type="entry name" value="Putative DNA-binding domain"/>
    <property type="match status" value="1"/>
</dbReference>
<proteinExistence type="predicted"/>